<comment type="similarity">
    <text evidence="3">Belongs to the bacterial flagellin family.</text>
</comment>
<dbReference type="GO" id="GO:0005198">
    <property type="term" value="F:structural molecule activity"/>
    <property type="evidence" value="ECO:0007669"/>
    <property type="project" value="InterPro"/>
</dbReference>
<dbReference type="Pfam" id="PF00669">
    <property type="entry name" value="Flagellin_N"/>
    <property type="match status" value="1"/>
</dbReference>
<name>A0A1C7Z5P6_PSESX</name>
<keyword evidence="8" id="KW-0969">Cilium</keyword>
<keyword evidence="8" id="KW-0966">Cell projection</keyword>
<protein>
    <submittedName>
        <fullName evidence="8">Flagellar hook protein FlgL</fullName>
    </submittedName>
</protein>
<feature type="compositionally biased region" description="Polar residues" evidence="6">
    <location>
        <begin position="471"/>
        <end position="482"/>
    </location>
</feature>
<evidence type="ECO:0000256" key="4">
    <source>
        <dbReference type="ARBA" id="ARBA00022525"/>
    </source>
</evidence>
<evidence type="ECO:0000256" key="3">
    <source>
        <dbReference type="ARBA" id="ARBA00005709"/>
    </source>
</evidence>
<dbReference type="InterPro" id="IPR001492">
    <property type="entry name" value="Flagellin"/>
</dbReference>
<dbReference type="InterPro" id="IPR013384">
    <property type="entry name" value="Flagell_FlgL"/>
</dbReference>
<evidence type="ECO:0000256" key="6">
    <source>
        <dbReference type="SAM" id="MobiDB-lite"/>
    </source>
</evidence>
<dbReference type="Gene3D" id="1.20.1330.10">
    <property type="entry name" value="f41 fragment of flagellin, N-terminal domain"/>
    <property type="match status" value="2"/>
</dbReference>
<feature type="region of interest" description="Disordered" evidence="6">
    <location>
        <begin position="462"/>
        <end position="482"/>
    </location>
</feature>
<sequence>MRISTAQFYETSSANYTRTYANVIKTGEEVASQIKLNSAADDPVGAARVLQLAQQNAMLTQYKSNISTVDTSVAKSETALDSIGDALQRVSELLVSAGNGTYTDKDRQASADELEELQKQILSLMNSKGADGQYLFSGSKSGTPPYSQNSDGSYSYNGDQTLIKLAIGDGLSIASNTTGWDAFETAVNTTRTSATLTSPATDDGKISLSGGVVTTASKYNSEYVSGQPYKLTFVSSTEYKITDANDVDVTADAGSSGVFSSADASTQTISFRGVDLSLNVNLTTAERATTAAADAALAGREFALTTTPDKISTTRSPGNASAAVITAAAVGTSAQDLADYNNSFPAGGAIIKFTSDTEYDLYASPLTSTSTKISSGTIGTPATSSSGISFTVSGTPVVGDTFVVNGGTQQTQNVLNTLNSAITALTTPADGDPVATQKLQAALDSALGNIKSGDERVSNAISEGGARKAATESQGTTNDLLQGNNTVEQGKIVDSDPVDAIGRLTMQQTMLTASQLVFTRVSQLNLFSKL</sequence>
<dbReference type="EMBL" id="LGSI01000041">
    <property type="protein sequence ID" value="OCR24709.1"/>
    <property type="molecule type" value="Genomic_DNA"/>
</dbReference>
<reference evidence="8 9" key="1">
    <citation type="submission" date="2015-07" db="EMBL/GenBank/DDBJ databases">
        <title>Draft genome sequence of a diazotrophic, plant growth-promoting rhizobacterium of the Pseudomonas syringae complex.</title>
        <authorList>
            <person name="Patten C.L."/>
            <person name="Jeong H."/>
        </authorList>
    </citation>
    <scope>NUCLEOTIDE SEQUENCE [LARGE SCALE GENOMIC DNA]</scope>
    <source>
        <strain evidence="8 9">GR12-2</strain>
    </source>
</reference>
<dbReference type="NCBIfam" id="NF009361">
    <property type="entry name" value="PRK12717.1"/>
    <property type="match status" value="1"/>
</dbReference>
<proteinExistence type="inferred from homology"/>
<dbReference type="GO" id="GO:0005576">
    <property type="term" value="C:extracellular region"/>
    <property type="evidence" value="ECO:0007669"/>
    <property type="project" value="UniProtKB-SubCell"/>
</dbReference>
<evidence type="ECO:0000313" key="8">
    <source>
        <dbReference type="EMBL" id="OCR24709.1"/>
    </source>
</evidence>
<gene>
    <name evidence="8" type="primary">flgL</name>
    <name evidence="8" type="ORF">AFK24_12855</name>
</gene>
<dbReference type="NCBIfam" id="TIGR02550">
    <property type="entry name" value="flagell_flgL"/>
    <property type="match status" value="1"/>
</dbReference>
<dbReference type="RefSeq" id="WP_065833597.1">
    <property type="nucleotide sequence ID" value="NZ_LGSI01000041.1"/>
</dbReference>
<dbReference type="GO" id="GO:0071973">
    <property type="term" value="P:bacterial-type flagellum-dependent cell motility"/>
    <property type="evidence" value="ECO:0007669"/>
    <property type="project" value="InterPro"/>
</dbReference>
<organism evidence="8 9">
    <name type="scientific">Pseudomonas syringae</name>
    <dbReference type="NCBI Taxonomy" id="317"/>
    <lineage>
        <taxon>Bacteria</taxon>
        <taxon>Pseudomonadati</taxon>
        <taxon>Pseudomonadota</taxon>
        <taxon>Gammaproteobacteria</taxon>
        <taxon>Pseudomonadales</taxon>
        <taxon>Pseudomonadaceae</taxon>
        <taxon>Pseudomonas</taxon>
    </lineage>
</organism>
<dbReference type="InterPro" id="IPR001029">
    <property type="entry name" value="Flagellin_N"/>
</dbReference>
<comment type="caution">
    <text evidence="8">The sequence shown here is derived from an EMBL/GenBank/DDBJ whole genome shotgun (WGS) entry which is preliminary data.</text>
</comment>
<keyword evidence="4" id="KW-0964">Secreted</keyword>
<dbReference type="OrthoDB" id="9768249at2"/>
<evidence type="ECO:0000256" key="5">
    <source>
        <dbReference type="ARBA" id="ARBA00023143"/>
    </source>
</evidence>
<feature type="domain" description="Flagellin N-terminal" evidence="7">
    <location>
        <begin position="3"/>
        <end position="140"/>
    </location>
</feature>
<accession>A0A1C7Z5P6</accession>
<dbReference type="GO" id="GO:0009424">
    <property type="term" value="C:bacterial-type flagellum hook"/>
    <property type="evidence" value="ECO:0007669"/>
    <property type="project" value="InterPro"/>
</dbReference>
<dbReference type="Proteomes" id="UP000093104">
    <property type="component" value="Unassembled WGS sequence"/>
</dbReference>
<dbReference type="PANTHER" id="PTHR42792">
    <property type="entry name" value="FLAGELLIN"/>
    <property type="match status" value="1"/>
</dbReference>
<dbReference type="AlphaFoldDB" id="A0A1C7Z5P6"/>
<dbReference type="SUPFAM" id="SSF64518">
    <property type="entry name" value="Phase 1 flagellin"/>
    <property type="match status" value="1"/>
</dbReference>
<evidence type="ECO:0000313" key="9">
    <source>
        <dbReference type="Proteomes" id="UP000093104"/>
    </source>
</evidence>
<keyword evidence="8" id="KW-0282">Flagellum</keyword>
<dbReference type="PATRIC" id="fig|317.243.peg.1320"/>
<keyword evidence="5" id="KW-0975">Bacterial flagellum</keyword>
<dbReference type="PANTHER" id="PTHR42792:SF1">
    <property type="entry name" value="FLAGELLAR HOOK-ASSOCIATED PROTEIN 3"/>
    <property type="match status" value="1"/>
</dbReference>
<evidence type="ECO:0000256" key="1">
    <source>
        <dbReference type="ARBA" id="ARBA00004365"/>
    </source>
</evidence>
<comment type="subcellular location">
    <subcellularLocation>
        <location evidence="1">Bacterial flagellum</location>
    </subcellularLocation>
    <subcellularLocation>
        <location evidence="2">Secreted</location>
    </subcellularLocation>
</comment>
<evidence type="ECO:0000256" key="2">
    <source>
        <dbReference type="ARBA" id="ARBA00004613"/>
    </source>
</evidence>
<evidence type="ECO:0000259" key="7">
    <source>
        <dbReference type="Pfam" id="PF00669"/>
    </source>
</evidence>